<keyword evidence="5 9" id="KW-0067">ATP-binding</keyword>
<keyword evidence="7 9" id="KW-0539">Nucleus</keyword>
<comment type="domain">
    <text evidence="9">Consists of three domains, a large central CORE domain and two small peripheral domains, NMPbind and LID, which undergo movements during catalysis. The LID domain closes over the site of phosphoryl transfer upon ATP binding. Assembling and dissambling the active center during each catalytic cycle provides an effective means to prevent ATP hydrolysis.</text>
</comment>
<dbReference type="EMBL" id="QEAP01000041">
    <property type="protein sequence ID" value="TPX76632.1"/>
    <property type="molecule type" value="Genomic_DNA"/>
</dbReference>
<evidence type="ECO:0000313" key="12">
    <source>
        <dbReference type="Proteomes" id="UP000320333"/>
    </source>
</evidence>
<feature type="binding site" evidence="9">
    <location>
        <begin position="131"/>
        <end position="134"/>
    </location>
    <ligand>
        <name>a ribonucleoside 5'-phosphate</name>
        <dbReference type="ChEBI" id="CHEBI:58043"/>
    </ligand>
</feature>
<dbReference type="PRINTS" id="PR00094">
    <property type="entry name" value="ADENYLTKNASE"/>
</dbReference>
<dbReference type="GO" id="GO:0005634">
    <property type="term" value="C:nucleus"/>
    <property type="evidence" value="ECO:0007669"/>
    <property type="project" value="UniProtKB-SubCell"/>
</dbReference>
<evidence type="ECO:0000256" key="9">
    <source>
        <dbReference type="HAMAP-Rule" id="MF_03172"/>
    </source>
</evidence>
<feature type="binding site" evidence="9">
    <location>
        <position position="138"/>
    </location>
    <ligand>
        <name>a ribonucleoside 5'-phosphate</name>
        <dbReference type="ChEBI" id="CHEBI:58043"/>
    </ligand>
</feature>
<comment type="similarity">
    <text evidence="9">Belongs to the adenylate kinase family. UMP-CMP kinase subfamily.</text>
</comment>
<feature type="signal peptide" evidence="10">
    <location>
        <begin position="1"/>
        <end position="23"/>
    </location>
</feature>
<keyword evidence="2 9" id="KW-0808">Transferase</keyword>
<dbReference type="GO" id="GO:0006207">
    <property type="term" value="P:'de novo' pyrimidine nucleobase biosynthetic process"/>
    <property type="evidence" value="ECO:0007669"/>
    <property type="project" value="InterPro"/>
</dbReference>
<dbReference type="GO" id="GO:0005737">
    <property type="term" value="C:cytoplasm"/>
    <property type="evidence" value="ECO:0007669"/>
    <property type="project" value="UniProtKB-SubCell"/>
</dbReference>
<feature type="region of interest" description="LID" evidence="9">
    <location>
        <begin position="168"/>
        <end position="178"/>
    </location>
</feature>
<keyword evidence="1 9" id="KW-0963">Cytoplasm</keyword>
<evidence type="ECO:0000256" key="8">
    <source>
        <dbReference type="ARBA" id="ARBA00048116"/>
    </source>
</evidence>
<feature type="binding site" evidence="9">
    <location>
        <position position="175"/>
    </location>
    <ligand>
        <name>a ribonucleoside 5'-phosphate</name>
        <dbReference type="ChEBI" id="CHEBI:58043"/>
    </ligand>
</feature>
<evidence type="ECO:0000256" key="7">
    <source>
        <dbReference type="ARBA" id="ARBA00023242"/>
    </source>
</evidence>
<proteinExistence type="inferred from homology"/>
<feature type="binding site" evidence="9">
    <location>
        <position position="186"/>
    </location>
    <ligand>
        <name>a ribonucleoside 5'-phosphate</name>
        <dbReference type="ChEBI" id="CHEBI:58043"/>
    </ligand>
</feature>
<evidence type="ECO:0000256" key="3">
    <source>
        <dbReference type="ARBA" id="ARBA00022741"/>
    </source>
</evidence>
<dbReference type="HAMAP" id="MF_03172">
    <property type="entry name" value="Adenylate_kinase_UMP_CMP_kin"/>
    <property type="match status" value="1"/>
</dbReference>
<feature type="binding site" evidence="9">
    <location>
        <position position="212"/>
    </location>
    <ligand>
        <name>ATP</name>
        <dbReference type="ChEBI" id="CHEBI:30616"/>
    </ligand>
</feature>
<evidence type="ECO:0000256" key="1">
    <source>
        <dbReference type="ARBA" id="ARBA00022490"/>
    </source>
</evidence>
<dbReference type="STRING" id="246404.A0A507FK81"/>
<accession>A0A507FK81</accession>
<dbReference type="CDD" id="cd01428">
    <property type="entry name" value="ADK"/>
    <property type="match status" value="1"/>
</dbReference>
<dbReference type="InterPro" id="IPR033690">
    <property type="entry name" value="Adenylat_kinase_CS"/>
</dbReference>
<dbReference type="OrthoDB" id="442176at2759"/>
<comment type="subunit">
    <text evidence="9">Monomer.</text>
</comment>
<keyword evidence="3 9" id="KW-0547">Nucleotide-binding</keyword>
<feature type="binding site" evidence="9">
    <location>
        <begin position="56"/>
        <end position="61"/>
    </location>
    <ligand>
        <name>ATP</name>
        <dbReference type="ChEBI" id="CHEBI:30616"/>
    </ligand>
</feature>
<evidence type="ECO:0000256" key="2">
    <source>
        <dbReference type="ARBA" id="ARBA00022679"/>
    </source>
</evidence>
<dbReference type="NCBIfam" id="TIGR01359">
    <property type="entry name" value="UMP_CMP_kin_fam"/>
    <property type="match status" value="1"/>
</dbReference>
<evidence type="ECO:0000256" key="6">
    <source>
        <dbReference type="ARBA" id="ARBA00022975"/>
    </source>
</evidence>
<dbReference type="AlphaFoldDB" id="A0A507FK81"/>
<comment type="function">
    <text evidence="9">Catalyzes the phosphorylation of pyrimidine nucleoside monophosphates at the expense of ATP. Plays an important role in de novo pyrimidine nucleotide biosynthesis. Has preference for UMP and dUMP as phosphate acceptors, but can also use CMP, dCMP and AMP.</text>
</comment>
<dbReference type="PROSITE" id="PS00113">
    <property type="entry name" value="ADENYLATE_KINASE"/>
    <property type="match status" value="1"/>
</dbReference>
<dbReference type="Gene3D" id="3.40.50.300">
    <property type="entry name" value="P-loop containing nucleotide triphosphate hydrolases"/>
    <property type="match status" value="1"/>
</dbReference>
<dbReference type="GO" id="GO:0006221">
    <property type="term" value="P:pyrimidine nucleotide biosynthetic process"/>
    <property type="evidence" value="ECO:0007669"/>
    <property type="project" value="UniProtKB-UniRule"/>
</dbReference>
<feature type="region of interest" description="NMPbind" evidence="9">
    <location>
        <begin position="76"/>
        <end position="106"/>
    </location>
</feature>
<protein>
    <recommendedName>
        <fullName evidence="9">Uridylate kinase</fullName>
        <shortName evidence="9">UK</shortName>
        <ecNumber evidence="9">2.7.4.14</ecNumber>
    </recommendedName>
    <alternativeName>
        <fullName evidence="9">ATP:UMP phosphotransferase</fullName>
    </alternativeName>
    <alternativeName>
        <fullName evidence="9">Deoxycytidylate kinase</fullName>
        <shortName evidence="9">CK</shortName>
        <shortName evidence="9">dCMP kinase</shortName>
    </alternativeName>
    <alternativeName>
        <fullName evidence="9">Uridine monophosphate kinase</fullName>
        <shortName evidence="9">UMP kinase</shortName>
        <shortName evidence="9">UMPK</shortName>
    </alternativeName>
</protein>
<reference evidence="11 12" key="1">
    <citation type="journal article" date="2019" name="Sci. Rep.">
        <title>Comparative genomics of chytrid fungi reveal insights into the obligate biotrophic and pathogenic lifestyle of Synchytrium endobioticum.</title>
        <authorList>
            <person name="van de Vossenberg B.T.L.H."/>
            <person name="Warris S."/>
            <person name="Nguyen H.D.T."/>
            <person name="van Gent-Pelzer M.P.E."/>
            <person name="Joly D.L."/>
            <person name="van de Geest H.C."/>
            <person name="Bonants P.J.M."/>
            <person name="Smith D.S."/>
            <person name="Levesque C.A."/>
            <person name="van der Lee T.A.J."/>
        </authorList>
    </citation>
    <scope>NUCLEOTIDE SEQUENCE [LARGE SCALE GENOMIC DNA]</scope>
    <source>
        <strain evidence="11 12">CBS 675.73</strain>
    </source>
</reference>
<dbReference type="InterPro" id="IPR027417">
    <property type="entry name" value="P-loop_NTPase"/>
</dbReference>
<evidence type="ECO:0000313" key="11">
    <source>
        <dbReference type="EMBL" id="TPX76632.1"/>
    </source>
</evidence>
<dbReference type="Proteomes" id="UP000320333">
    <property type="component" value="Unassembled WGS sequence"/>
</dbReference>
<comment type="catalytic activity">
    <reaction evidence="8 9">
        <text>UMP + ATP = UDP + ADP</text>
        <dbReference type="Rhea" id="RHEA:24400"/>
        <dbReference type="ChEBI" id="CHEBI:30616"/>
        <dbReference type="ChEBI" id="CHEBI:57865"/>
        <dbReference type="ChEBI" id="CHEBI:58223"/>
        <dbReference type="ChEBI" id="CHEBI:456216"/>
        <dbReference type="EC" id="2.7.4.14"/>
    </reaction>
</comment>
<comment type="cofactor">
    <cofactor evidence="9">
        <name>Mg(2+)</name>
        <dbReference type="ChEBI" id="CHEBI:18420"/>
    </cofactor>
    <text evidence="9">Binds 1 Mg(2+) ion per monomer.</text>
</comment>
<dbReference type="InterPro" id="IPR000850">
    <property type="entry name" value="Adenylat/UMP-CMP_kin"/>
</dbReference>
<keyword evidence="4 9" id="KW-0418">Kinase</keyword>
<dbReference type="EC" id="2.7.4.14" evidence="9"/>
<keyword evidence="12" id="KW-1185">Reference proteome</keyword>
<feature type="binding site" evidence="9">
    <location>
        <position position="82"/>
    </location>
    <ligand>
        <name>a ribonucleoside 5'-phosphate</name>
        <dbReference type="ChEBI" id="CHEBI:58043"/>
    </ligand>
</feature>
<keyword evidence="10" id="KW-0732">Signal</keyword>
<sequence length="232" mass="25689">MTAFFRKPAVLAAGLGAIGLAAASQLYQKEPIKKNTLGLSPLPKDTSVVFVLGGPGAGKGTQCANIVKDYGFVHLSAGDLLREERQRKGSPYGELINNIIKEGQIVPMEITISLLHAAMKANGGTRFLIDGFPRAIDQGEKFEDEVVKSKMVLYFECPEEEMLKRLTKRGETSGRVDDNIESIIKRFKVFKETSYPVIELYKDKVEKVSCMNTVDGVYNDTKRALEKHFPSK</sequence>
<dbReference type="FunFam" id="3.40.50.300:FF:000315">
    <property type="entry name" value="Adenylate kinase 1"/>
    <property type="match status" value="1"/>
</dbReference>
<keyword evidence="6 9" id="KW-0665">Pyrimidine biosynthesis</keyword>
<evidence type="ECO:0000256" key="10">
    <source>
        <dbReference type="SAM" id="SignalP"/>
    </source>
</evidence>
<dbReference type="HAMAP" id="MF_00235">
    <property type="entry name" value="Adenylate_kinase_Adk"/>
    <property type="match status" value="1"/>
</dbReference>
<dbReference type="GO" id="GO:0033862">
    <property type="term" value="F:UMP kinase activity"/>
    <property type="evidence" value="ECO:0007669"/>
    <property type="project" value="RHEA"/>
</dbReference>
<organism evidence="11 12">
    <name type="scientific">Chytriomyces confervae</name>
    <dbReference type="NCBI Taxonomy" id="246404"/>
    <lineage>
        <taxon>Eukaryota</taxon>
        <taxon>Fungi</taxon>
        <taxon>Fungi incertae sedis</taxon>
        <taxon>Chytridiomycota</taxon>
        <taxon>Chytridiomycota incertae sedis</taxon>
        <taxon>Chytridiomycetes</taxon>
        <taxon>Chytridiales</taxon>
        <taxon>Chytriomycetaceae</taxon>
        <taxon>Chytriomyces</taxon>
    </lineage>
</organism>
<gene>
    <name evidence="11" type="ORF">CcCBS67573_g02097</name>
</gene>
<name>A0A507FK81_9FUNG</name>
<comment type="caution">
    <text evidence="11">The sequence shown here is derived from an EMBL/GenBank/DDBJ whole genome shotgun (WGS) entry which is preliminary data.</text>
</comment>
<evidence type="ECO:0000256" key="4">
    <source>
        <dbReference type="ARBA" id="ARBA00022777"/>
    </source>
</evidence>
<dbReference type="GO" id="GO:0005524">
    <property type="term" value="F:ATP binding"/>
    <property type="evidence" value="ECO:0007669"/>
    <property type="project" value="UniProtKB-KW"/>
</dbReference>
<dbReference type="Pfam" id="PF00406">
    <property type="entry name" value="ADK"/>
    <property type="match status" value="1"/>
</dbReference>
<feature type="chain" id="PRO_5021213987" description="Uridylate kinase" evidence="10">
    <location>
        <begin position="24"/>
        <end position="232"/>
    </location>
</feature>
<dbReference type="SUPFAM" id="SSF52540">
    <property type="entry name" value="P-loop containing nucleoside triphosphate hydrolases"/>
    <property type="match status" value="1"/>
</dbReference>
<feature type="binding site" evidence="9">
    <location>
        <begin position="104"/>
        <end position="106"/>
    </location>
    <ligand>
        <name>a ribonucleoside 5'-phosphate</name>
        <dbReference type="ChEBI" id="CHEBI:58043"/>
    </ligand>
</feature>
<dbReference type="InterPro" id="IPR006266">
    <property type="entry name" value="UMP_CMP_kinase"/>
</dbReference>
<feature type="binding site" evidence="9">
    <location>
        <position position="169"/>
    </location>
    <ligand>
        <name>ATP</name>
        <dbReference type="ChEBI" id="CHEBI:30616"/>
    </ligand>
</feature>
<comment type="subcellular location">
    <subcellularLocation>
        <location evidence="9">Cytoplasm</location>
    </subcellularLocation>
    <subcellularLocation>
        <location evidence="9">Nucleus</location>
    </subcellularLocation>
    <text evidence="9">Predominantly cytoplasmic.</text>
</comment>
<dbReference type="PANTHER" id="PTHR23359">
    <property type="entry name" value="NUCLEOTIDE KINASE"/>
    <property type="match status" value="1"/>
</dbReference>
<evidence type="ECO:0000256" key="5">
    <source>
        <dbReference type="ARBA" id="ARBA00022840"/>
    </source>
</evidence>